<gene>
    <name evidence="1" type="ORF">GA0070604_4098</name>
</gene>
<organism evidence="1 2">
    <name type="scientific">Micromonospora eburnea</name>
    <dbReference type="NCBI Taxonomy" id="227316"/>
    <lineage>
        <taxon>Bacteria</taxon>
        <taxon>Bacillati</taxon>
        <taxon>Actinomycetota</taxon>
        <taxon>Actinomycetes</taxon>
        <taxon>Micromonosporales</taxon>
        <taxon>Micromonosporaceae</taxon>
        <taxon>Micromonospora</taxon>
    </lineage>
</organism>
<sequence>MSHCPKRERVANQAAYVEWCGRQAAKRTASSLNDVGAEHAYLLCVPDSPK</sequence>
<keyword evidence="2" id="KW-1185">Reference proteome</keyword>
<accession>A0A1C6UZY7</accession>
<dbReference type="Proteomes" id="UP000199696">
    <property type="component" value="Unassembled WGS sequence"/>
</dbReference>
<dbReference type="RefSeq" id="WP_167363533.1">
    <property type="nucleotide sequence ID" value="NZ_FMHY01000002.1"/>
</dbReference>
<proteinExistence type="predicted"/>
<evidence type="ECO:0000313" key="1">
    <source>
        <dbReference type="EMBL" id="SCL59606.1"/>
    </source>
</evidence>
<reference evidence="2" key="1">
    <citation type="submission" date="2016-06" db="EMBL/GenBank/DDBJ databases">
        <authorList>
            <person name="Varghese N."/>
            <person name="Submissions Spin"/>
        </authorList>
    </citation>
    <scope>NUCLEOTIDE SEQUENCE [LARGE SCALE GENOMIC DNA]</scope>
    <source>
        <strain evidence="2">DSM 44814</strain>
    </source>
</reference>
<dbReference type="AlphaFoldDB" id="A0A1C6UZY7"/>
<dbReference type="EMBL" id="FMHY01000002">
    <property type="protein sequence ID" value="SCL59606.1"/>
    <property type="molecule type" value="Genomic_DNA"/>
</dbReference>
<protein>
    <submittedName>
        <fullName evidence="1">Uncharacterized protein</fullName>
    </submittedName>
</protein>
<name>A0A1C6UZY7_9ACTN</name>
<evidence type="ECO:0000313" key="2">
    <source>
        <dbReference type="Proteomes" id="UP000199696"/>
    </source>
</evidence>